<comment type="caution">
    <text evidence="6">The sequence shown here is derived from an EMBL/GenBank/DDBJ whole genome shotgun (WGS) entry which is preliminary data.</text>
</comment>
<dbReference type="PANTHER" id="PTHR43847">
    <property type="entry name" value="BLL3993 PROTEIN"/>
    <property type="match status" value="1"/>
</dbReference>
<feature type="transmembrane region" description="Helical" evidence="5">
    <location>
        <begin position="33"/>
        <end position="51"/>
    </location>
</feature>
<feature type="transmembrane region" description="Helical" evidence="5">
    <location>
        <begin position="7"/>
        <end position="27"/>
    </location>
</feature>
<sequence>MTQIIVVLVNILAVIFWIILASFQLGSSLVTGNLSRLLLTIQAGLIATFLLTRKQSIRNVNVAKQIFSWASVIAPLTIQTNSNHNIQSEILAIFGTLLSIWALKNLKGAFGISPADRGLVTKGPYKIIRHPMYTGELITLLGITFTNLSIWNLMISALTVGSIYQRIIWEEKIIKNYDQYSKKIPFRLIPKVW</sequence>
<protein>
    <recommendedName>
        <fullName evidence="8">Isoprenylcysteine carboxyl methyltransferase</fullName>
    </recommendedName>
</protein>
<keyword evidence="2 5" id="KW-0812">Transmembrane</keyword>
<keyword evidence="4 5" id="KW-0472">Membrane</keyword>
<evidence type="ECO:0000313" key="7">
    <source>
        <dbReference type="Proteomes" id="UP000034793"/>
    </source>
</evidence>
<evidence type="ECO:0000256" key="5">
    <source>
        <dbReference type="SAM" id="Phobius"/>
    </source>
</evidence>
<evidence type="ECO:0000313" key="6">
    <source>
        <dbReference type="EMBL" id="KKR29243.1"/>
    </source>
</evidence>
<evidence type="ECO:0000256" key="1">
    <source>
        <dbReference type="ARBA" id="ARBA00004127"/>
    </source>
</evidence>
<organism evidence="6 7">
    <name type="scientific">Candidatus Woesebacteria bacterium GW2011_GWA1_39_8</name>
    <dbReference type="NCBI Taxonomy" id="1618552"/>
    <lineage>
        <taxon>Bacteria</taxon>
        <taxon>Candidatus Woeseibacteriota</taxon>
    </lineage>
</organism>
<comment type="subcellular location">
    <subcellularLocation>
        <location evidence="1">Endomembrane system</location>
        <topology evidence="1">Multi-pass membrane protein</topology>
    </subcellularLocation>
</comment>
<name>A0A0G0PMV7_9BACT</name>
<dbReference type="AlphaFoldDB" id="A0A0G0PMV7"/>
<dbReference type="InterPro" id="IPR007318">
    <property type="entry name" value="Phopholipid_MeTrfase"/>
</dbReference>
<dbReference type="EMBL" id="LBXL01000034">
    <property type="protein sequence ID" value="KKR29243.1"/>
    <property type="molecule type" value="Genomic_DNA"/>
</dbReference>
<evidence type="ECO:0000256" key="4">
    <source>
        <dbReference type="ARBA" id="ARBA00023136"/>
    </source>
</evidence>
<dbReference type="InterPro" id="IPR052527">
    <property type="entry name" value="Metal_cation-efflux_comp"/>
</dbReference>
<evidence type="ECO:0000256" key="2">
    <source>
        <dbReference type="ARBA" id="ARBA00022692"/>
    </source>
</evidence>
<reference evidence="6 7" key="1">
    <citation type="journal article" date="2015" name="Nature">
        <title>rRNA introns, odd ribosomes, and small enigmatic genomes across a large radiation of phyla.</title>
        <authorList>
            <person name="Brown C.T."/>
            <person name="Hug L.A."/>
            <person name="Thomas B.C."/>
            <person name="Sharon I."/>
            <person name="Castelle C.J."/>
            <person name="Singh A."/>
            <person name="Wilkins M.J."/>
            <person name="Williams K.H."/>
            <person name="Banfield J.F."/>
        </authorList>
    </citation>
    <scope>NUCLEOTIDE SEQUENCE [LARGE SCALE GENOMIC DNA]</scope>
</reference>
<proteinExistence type="predicted"/>
<dbReference type="GO" id="GO:0012505">
    <property type="term" value="C:endomembrane system"/>
    <property type="evidence" value="ECO:0007669"/>
    <property type="project" value="UniProtKB-SubCell"/>
</dbReference>
<dbReference type="Gene3D" id="1.20.120.1630">
    <property type="match status" value="1"/>
</dbReference>
<gene>
    <name evidence="6" type="ORF">UT61_C0034G0006</name>
</gene>
<dbReference type="Pfam" id="PF04191">
    <property type="entry name" value="PEMT"/>
    <property type="match status" value="1"/>
</dbReference>
<keyword evidence="3 5" id="KW-1133">Transmembrane helix</keyword>
<evidence type="ECO:0008006" key="8">
    <source>
        <dbReference type="Google" id="ProtNLM"/>
    </source>
</evidence>
<evidence type="ECO:0000256" key="3">
    <source>
        <dbReference type="ARBA" id="ARBA00022989"/>
    </source>
</evidence>
<dbReference type="Proteomes" id="UP000034793">
    <property type="component" value="Unassembled WGS sequence"/>
</dbReference>
<dbReference type="PANTHER" id="PTHR43847:SF1">
    <property type="entry name" value="BLL3993 PROTEIN"/>
    <property type="match status" value="1"/>
</dbReference>
<accession>A0A0G0PMV7</accession>